<name>A0ABW8SLB9_9CLOT</name>
<proteinExistence type="predicted"/>
<gene>
    <name evidence="4" type="ORF">ACJDU8_10600</name>
</gene>
<evidence type="ECO:0000313" key="4">
    <source>
        <dbReference type="EMBL" id="MFL0196011.1"/>
    </source>
</evidence>
<keyword evidence="3" id="KW-0808">Transferase</keyword>
<organism evidence="4 5">
    <name type="scientific">Candidatus Clostridium eludens</name>
    <dbReference type="NCBI Taxonomy" id="3381663"/>
    <lineage>
        <taxon>Bacteria</taxon>
        <taxon>Bacillati</taxon>
        <taxon>Bacillota</taxon>
        <taxon>Clostridia</taxon>
        <taxon>Eubacteriales</taxon>
        <taxon>Clostridiaceae</taxon>
        <taxon>Clostridium</taxon>
    </lineage>
</organism>
<evidence type="ECO:0000256" key="2">
    <source>
        <dbReference type="ARBA" id="ARBA00011738"/>
    </source>
</evidence>
<protein>
    <recommendedName>
        <fullName evidence="6">Aminotransferase class I/classII domain-containing protein</fullName>
    </recommendedName>
</protein>
<evidence type="ECO:0008006" key="6">
    <source>
        <dbReference type="Google" id="ProtNLM"/>
    </source>
</evidence>
<evidence type="ECO:0000256" key="1">
    <source>
        <dbReference type="ARBA" id="ARBA00001933"/>
    </source>
</evidence>
<dbReference type="InterPro" id="IPR015424">
    <property type="entry name" value="PyrdxlP-dep_Trfase"/>
</dbReference>
<comment type="subunit">
    <text evidence="2">Homodimer.</text>
</comment>
<evidence type="ECO:0000256" key="3">
    <source>
        <dbReference type="ARBA" id="ARBA00022679"/>
    </source>
</evidence>
<dbReference type="SUPFAM" id="SSF53383">
    <property type="entry name" value="PLP-dependent transferases"/>
    <property type="match status" value="1"/>
</dbReference>
<dbReference type="Gene3D" id="3.90.1150.10">
    <property type="entry name" value="Aspartate Aminotransferase, domain 1"/>
    <property type="match status" value="1"/>
</dbReference>
<dbReference type="RefSeq" id="WP_406792127.1">
    <property type="nucleotide sequence ID" value="NZ_JBJHZX010000014.1"/>
</dbReference>
<dbReference type="InterPro" id="IPR050087">
    <property type="entry name" value="AON_synthase_class-II"/>
</dbReference>
<accession>A0ABW8SLB9</accession>
<sequence>MFRTVYGPQGRKINLDGTTKTPIIPVMVGDEDKAQILSDTLFENGIFVQAIKYPVVGKGKARLRVMTSAVHEKEDLDEAIAVFGRVGKNLDIIK</sequence>
<keyword evidence="5" id="KW-1185">Reference proteome</keyword>
<comment type="caution">
    <text evidence="4">The sequence shown here is derived from an EMBL/GenBank/DDBJ whole genome shotgun (WGS) entry which is preliminary data.</text>
</comment>
<reference evidence="4 5" key="1">
    <citation type="submission" date="2024-11" db="EMBL/GenBank/DDBJ databases">
        <authorList>
            <person name="Heng Y.C."/>
            <person name="Lim A.C.H."/>
            <person name="Lee J.K.Y."/>
            <person name="Kittelmann S."/>
        </authorList>
    </citation>
    <scope>NUCLEOTIDE SEQUENCE [LARGE SCALE GENOMIC DNA]</scope>
    <source>
        <strain evidence="4 5">WILCCON 0269</strain>
    </source>
</reference>
<evidence type="ECO:0000313" key="5">
    <source>
        <dbReference type="Proteomes" id="UP001623660"/>
    </source>
</evidence>
<dbReference type="InterPro" id="IPR015422">
    <property type="entry name" value="PyrdxlP-dep_Trfase_small"/>
</dbReference>
<comment type="cofactor">
    <cofactor evidence="1">
        <name>pyridoxal 5'-phosphate</name>
        <dbReference type="ChEBI" id="CHEBI:597326"/>
    </cofactor>
</comment>
<dbReference type="PANTHER" id="PTHR13693">
    <property type="entry name" value="CLASS II AMINOTRANSFERASE/8-AMINO-7-OXONONANOATE SYNTHASE"/>
    <property type="match status" value="1"/>
</dbReference>
<dbReference type="Proteomes" id="UP001623660">
    <property type="component" value="Unassembled WGS sequence"/>
</dbReference>
<dbReference type="EMBL" id="JBJHZX010000014">
    <property type="protein sequence ID" value="MFL0196011.1"/>
    <property type="molecule type" value="Genomic_DNA"/>
</dbReference>